<evidence type="ECO:0000256" key="9">
    <source>
        <dbReference type="RuleBase" id="RU365093"/>
    </source>
</evidence>
<gene>
    <name evidence="13" type="ORF">GCM10022212_13070</name>
</gene>
<proteinExistence type="inferred from homology"/>
<dbReference type="InterPro" id="IPR050739">
    <property type="entry name" value="MFP"/>
</dbReference>
<dbReference type="InterPro" id="IPR058781">
    <property type="entry name" value="HH_AprE-like"/>
</dbReference>
<evidence type="ECO:0000259" key="11">
    <source>
        <dbReference type="Pfam" id="PF25994"/>
    </source>
</evidence>
<dbReference type="NCBIfam" id="TIGR01843">
    <property type="entry name" value="type_I_hlyD"/>
    <property type="match status" value="1"/>
</dbReference>
<feature type="domain" description="AprE-like long alpha-helical hairpin" evidence="11">
    <location>
        <begin position="102"/>
        <end position="284"/>
    </location>
</feature>
<dbReference type="InterPro" id="IPR058982">
    <property type="entry name" value="Beta-barrel_AprE"/>
</dbReference>
<evidence type="ECO:0000256" key="10">
    <source>
        <dbReference type="SAM" id="Coils"/>
    </source>
</evidence>
<dbReference type="Pfam" id="PF26002">
    <property type="entry name" value="Beta-barrel_AprE"/>
    <property type="match status" value="1"/>
</dbReference>
<evidence type="ECO:0000256" key="8">
    <source>
        <dbReference type="ARBA" id="ARBA00023136"/>
    </source>
</evidence>
<comment type="subcellular location">
    <subcellularLocation>
        <location evidence="1 9">Cell inner membrane</location>
        <topology evidence="1 9">Single-pass membrane protein</topology>
    </subcellularLocation>
</comment>
<organism evidence="13 14">
    <name type="scientific">Actimicrobium antarcticum</name>
    <dbReference type="NCBI Taxonomy" id="1051899"/>
    <lineage>
        <taxon>Bacteria</taxon>
        <taxon>Pseudomonadati</taxon>
        <taxon>Pseudomonadota</taxon>
        <taxon>Betaproteobacteria</taxon>
        <taxon>Burkholderiales</taxon>
        <taxon>Oxalobacteraceae</taxon>
        <taxon>Actimicrobium</taxon>
    </lineage>
</organism>
<evidence type="ECO:0000256" key="7">
    <source>
        <dbReference type="ARBA" id="ARBA00022989"/>
    </source>
</evidence>
<evidence type="ECO:0000313" key="13">
    <source>
        <dbReference type="EMBL" id="GAA4018559.1"/>
    </source>
</evidence>
<dbReference type="Proteomes" id="UP001501353">
    <property type="component" value="Unassembled WGS sequence"/>
</dbReference>
<sequence length="437" mass="46995">MSGAMDMVLAPFDGALGDRRRLRLPRALLATASVLVLILMIWATLAPVDKVVRTQGRIVPSVKPQLVQHLEGGIVSTVFVREGDVVAKGASLVAVSDLMANSSRGEKRARLNGMKARIARLSAEADGLSRVGLPSGLPANAAEVLSETDAFTARQGRLRQSRRVLEEQLAQKRQESTELGARRKGLAAEAEVARQQLALVSTMMSRNAASQFELLEAQARVERLGTQVREAETALPRLASAASELQARLAEIGAQFRSEAQSALTETRVELQRLEQDMTAEDDRVNRTVVTAPVAGTVNKLLANTVGGVIRPGETLLELTPADGAVVIESRATPAERGPLQVGQRAVVRVAAFDYTVFGTLPARITEISADSLTDERGERYFRIGLLVDAASQRSFDRPLTPGSAVTADLVTGQRTVAQYLLSPLRGLASTAFRDRH</sequence>
<reference evidence="14" key="1">
    <citation type="journal article" date="2019" name="Int. J. Syst. Evol. Microbiol.">
        <title>The Global Catalogue of Microorganisms (GCM) 10K type strain sequencing project: providing services to taxonomists for standard genome sequencing and annotation.</title>
        <authorList>
            <consortium name="The Broad Institute Genomics Platform"/>
            <consortium name="The Broad Institute Genome Sequencing Center for Infectious Disease"/>
            <person name="Wu L."/>
            <person name="Ma J."/>
        </authorList>
    </citation>
    <scope>NUCLEOTIDE SEQUENCE [LARGE SCALE GENOMIC DNA]</scope>
    <source>
        <strain evidence="14">JCM 16673</strain>
    </source>
</reference>
<keyword evidence="8 9" id="KW-0472">Membrane</keyword>
<evidence type="ECO:0000256" key="1">
    <source>
        <dbReference type="ARBA" id="ARBA00004377"/>
    </source>
</evidence>
<keyword evidence="4 9" id="KW-1003">Cell membrane</keyword>
<keyword evidence="7 9" id="KW-1133">Transmembrane helix</keyword>
<comment type="similarity">
    <text evidence="2 9">Belongs to the membrane fusion protein (MFP) (TC 8.A.1) family.</text>
</comment>
<evidence type="ECO:0000256" key="6">
    <source>
        <dbReference type="ARBA" id="ARBA00022692"/>
    </source>
</evidence>
<evidence type="ECO:0000256" key="2">
    <source>
        <dbReference type="ARBA" id="ARBA00009477"/>
    </source>
</evidence>
<dbReference type="PANTHER" id="PTHR30386:SF26">
    <property type="entry name" value="TRANSPORT PROTEIN COMB"/>
    <property type="match status" value="1"/>
</dbReference>
<evidence type="ECO:0000256" key="3">
    <source>
        <dbReference type="ARBA" id="ARBA00022448"/>
    </source>
</evidence>
<keyword evidence="3 9" id="KW-0813">Transport</keyword>
<keyword evidence="5 9" id="KW-0997">Cell inner membrane</keyword>
<evidence type="ECO:0000256" key="5">
    <source>
        <dbReference type="ARBA" id="ARBA00022519"/>
    </source>
</evidence>
<dbReference type="EMBL" id="BAAAZE010000007">
    <property type="protein sequence ID" value="GAA4018559.1"/>
    <property type="molecule type" value="Genomic_DNA"/>
</dbReference>
<feature type="transmembrane region" description="Helical" evidence="9">
    <location>
        <begin position="27"/>
        <end position="45"/>
    </location>
</feature>
<protein>
    <recommendedName>
        <fullName evidence="9">Membrane fusion protein (MFP) family protein</fullName>
    </recommendedName>
</protein>
<evidence type="ECO:0000313" key="14">
    <source>
        <dbReference type="Proteomes" id="UP001501353"/>
    </source>
</evidence>
<feature type="coiled-coil region" evidence="10">
    <location>
        <begin position="214"/>
        <end position="284"/>
    </location>
</feature>
<comment type="caution">
    <text evidence="13">The sequence shown here is derived from an EMBL/GenBank/DDBJ whole genome shotgun (WGS) entry which is preliminary data.</text>
</comment>
<keyword evidence="10" id="KW-0175">Coiled coil</keyword>
<evidence type="ECO:0000256" key="4">
    <source>
        <dbReference type="ARBA" id="ARBA00022475"/>
    </source>
</evidence>
<accession>A0ABP7SZ07</accession>
<feature type="domain" description="AprE-like beta-barrel" evidence="12">
    <location>
        <begin position="327"/>
        <end position="413"/>
    </location>
</feature>
<dbReference type="RefSeq" id="WP_344762469.1">
    <property type="nucleotide sequence ID" value="NZ_BAAAZE010000007.1"/>
</dbReference>
<dbReference type="PRINTS" id="PR01490">
    <property type="entry name" value="RTXTOXIND"/>
</dbReference>
<feature type="coiled-coil region" evidence="10">
    <location>
        <begin position="155"/>
        <end position="182"/>
    </location>
</feature>
<dbReference type="Pfam" id="PF25994">
    <property type="entry name" value="HH_AprE"/>
    <property type="match status" value="1"/>
</dbReference>
<keyword evidence="6 9" id="KW-0812">Transmembrane</keyword>
<name>A0ABP7SZ07_9BURK</name>
<evidence type="ECO:0000259" key="12">
    <source>
        <dbReference type="Pfam" id="PF26002"/>
    </source>
</evidence>
<dbReference type="InterPro" id="IPR010129">
    <property type="entry name" value="T1SS_HlyD"/>
</dbReference>
<keyword evidence="14" id="KW-1185">Reference proteome</keyword>
<dbReference type="PANTHER" id="PTHR30386">
    <property type="entry name" value="MEMBRANE FUSION SUBUNIT OF EMRAB-TOLC MULTIDRUG EFFLUX PUMP"/>
    <property type="match status" value="1"/>
</dbReference>